<feature type="domain" description="CBS" evidence="5">
    <location>
        <begin position="11"/>
        <end position="66"/>
    </location>
</feature>
<dbReference type="RefSeq" id="WP_097007490.1">
    <property type="nucleotide sequence ID" value="NZ_OBEJ01000001.1"/>
</dbReference>
<dbReference type="InterPro" id="IPR046342">
    <property type="entry name" value="CBS_dom_sf"/>
</dbReference>
<keyword evidence="8" id="KW-1185">Reference proteome</keyword>
<proteinExistence type="predicted"/>
<name>A0A285N3W2_NATPI</name>
<feature type="binding site" evidence="3">
    <location>
        <position position="172"/>
    </location>
    <ligand>
        <name>Zn(2+)</name>
        <dbReference type="ChEBI" id="CHEBI:29105"/>
    </ligand>
</feature>
<gene>
    <name evidence="7" type="ORF">SAMN06269185_0469</name>
</gene>
<dbReference type="AlphaFoldDB" id="A0A285N3W2"/>
<dbReference type="OrthoDB" id="65817at2157"/>
<dbReference type="InterPro" id="IPR051257">
    <property type="entry name" value="Diverse_CBS-Domain"/>
</dbReference>
<feature type="binding site" evidence="3">
    <location>
        <position position="188"/>
    </location>
    <ligand>
        <name>Fe cation</name>
        <dbReference type="ChEBI" id="CHEBI:24875"/>
    </ligand>
</feature>
<protein>
    <submittedName>
        <fullName evidence="7">CBS domain-containing protein</fullName>
    </submittedName>
</protein>
<keyword evidence="3" id="KW-0408">Iron</keyword>
<dbReference type="GO" id="GO:0046872">
    <property type="term" value="F:metal ion binding"/>
    <property type="evidence" value="ECO:0007669"/>
    <property type="project" value="UniProtKB-KW"/>
</dbReference>
<evidence type="ECO:0000256" key="4">
    <source>
        <dbReference type="SAM" id="MobiDB-lite"/>
    </source>
</evidence>
<evidence type="ECO:0000256" key="3">
    <source>
        <dbReference type="PROSITE-ProRule" id="PRU01249"/>
    </source>
</evidence>
<feature type="binding site" evidence="3">
    <location>
        <position position="169"/>
    </location>
    <ligand>
        <name>Fe cation</name>
        <dbReference type="ChEBI" id="CHEBI:24875"/>
    </ligand>
</feature>
<dbReference type="SMART" id="SM00116">
    <property type="entry name" value="CBS"/>
    <property type="match status" value="2"/>
</dbReference>
<evidence type="ECO:0000259" key="5">
    <source>
        <dbReference type="PROSITE" id="PS51371"/>
    </source>
</evidence>
<dbReference type="InterPro" id="IPR000644">
    <property type="entry name" value="CBS_dom"/>
</dbReference>
<reference evidence="7 8" key="1">
    <citation type="submission" date="2017-09" db="EMBL/GenBank/DDBJ databases">
        <authorList>
            <person name="Ehlers B."/>
            <person name="Leendertz F.H."/>
        </authorList>
    </citation>
    <scope>NUCLEOTIDE SEQUENCE [LARGE SCALE GENOMIC DNA]</scope>
    <source>
        <strain evidence="7 8">DSM 27208</strain>
    </source>
</reference>
<dbReference type="Pfam" id="PF00571">
    <property type="entry name" value="CBS"/>
    <property type="match status" value="2"/>
</dbReference>
<dbReference type="PROSITE" id="PS51371">
    <property type="entry name" value="CBS"/>
    <property type="match status" value="2"/>
</dbReference>
<evidence type="ECO:0000259" key="6">
    <source>
        <dbReference type="PROSITE" id="PS51901"/>
    </source>
</evidence>
<feature type="binding site" evidence="3">
    <location>
        <position position="191"/>
    </location>
    <ligand>
        <name>Fe cation</name>
        <dbReference type="ChEBI" id="CHEBI:24875"/>
    </ligand>
</feature>
<evidence type="ECO:0000313" key="7">
    <source>
        <dbReference type="EMBL" id="SNZ04164.1"/>
    </source>
</evidence>
<evidence type="ECO:0000313" key="8">
    <source>
        <dbReference type="Proteomes" id="UP000219453"/>
    </source>
</evidence>
<feature type="domain" description="ACP-type MB" evidence="6">
    <location>
        <begin position="164"/>
        <end position="194"/>
    </location>
</feature>
<evidence type="ECO:0000256" key="1">
    <source>
        <dbReference type="ARBA" id="ARBA00023122"/>
    </source>
</evidence>
<dbReference type="PANTHER" id="PTHR43080">
    <property type="entry name" value="CBS DOMAIN-CONTAINING PROTEIN CBSX3, MITOCHONDRIAL"/>
    <property type="match status" value="1"/>
</dbReference>
<keyword evidence="3" id="KW-0479">Metal-binding</keyword>
<dbReference type="Proteomes" id="UP000219453">
    <property type="component" value="Unassembled WGS sequence"/>
</dbReference>
<dbReference type="PANTHER" id="PTHR43080:SF2">
    <property type="entry name" value="CBS DOMAIN-CONTAINING PROTEIN"/>
    <property type="match status" value="1"/>
</dbReference>
<dbReference type="PROSITE" id="PS51901">
    <property type="entry name" value="ACP_MB"/>
    <property type="match status" value="1"/>
</dbReference>
<feature type="binding site" evidence="3">
    <location>
        <position position="169"/>
    </location>
    <ligand>
        <name>Zn(2+)</name>
        <dbReference type="ChEBI" id="CHEBI:29105"/>
    </ligand>
</feature>
<evidence type="ECO:0000256" key="2">
    <source>
        <dbReference type="PROSITE-ProRule" id="PRU00703"/>
    </source>
</evidence>
<sequence length="194" mass="20524">MDDDVTVRDMMSREYVGVSESDAIADVADVLCDDEAGLAAVVRGSRPVGVVTAHDLLRYAAEDTDGATVGDVMREPEPTTAPDSPFVEALDLMSTQGTRRLLVTDEQELVGVLTADDALTAAASLLDNGVVEERRPQFVGTNADGGEIGGELSDDRARGESGYSSQSVCESCGTLTRDLQNFNGQMICADCRDV</sequence>
<feature type="binding site" evidence="3">
    <location>
        <position position="172"/>
    </location>
    <ligand>
        <name>Fe cation</name>
        <dbReference type="ChEBI" id="CHEBI:24875"/>
    </ligand>
</feature>
<dbReference type="SUPFAM" id="SSF54631">
    <property type="entry name" value="CBS-domain pair"/>
    <property type="match status" value="1"/>
</dbReference>
<dbReference type="Gene3D" id="3.10.580.10">
    <property type="entry name" value="CBS-domain"/>
    <property type="match status" value="1"/>
</dbReference>
<organism evidence="7 8">
    <name type="scientific">Natronoarchaeum philippinense</name>
    <dbReference type="NCBI Taxonomy" id="558529"/>
    <lineage>
        <taxon>Archaea</taxon>
        <taxon>Methanobacteriati</taxon>
        <taxon>Methanobacteriota</taxon>
        <taxon>Stenosarchaea group</taxon>
        <taxon>Halobacteria</taxon>
        <taxon>Halobacteriales</taxon>
        <taxon>Natronoarchaeaceae</taxon>
    </lineage>
</organism>
<feature type="binding site" evidence="3">
    <location>
        <position position="191"/>
    </location>
    <ligand>
        <name>Zn(2+)</name>
        <dbReference type="ChEBI" id="CHEBI:29105"/>
    </ligand>
</feature>
<feature type="binding site" evidence="3">
    <location>
        <position position="188"/>
    </location>
    <ligand>
        <name>Zn(2+)</name>
        <dbReference type="ChEBI" id="CHEBI:29105"/>
    </ligand>
</feature>
<accession>A0A285N3W2</accession>
<feature type="domain" description="CBS" evidence="5">
    <location>
        <begin position="73"/>
        <end position="128"/>
    </location>
</feature>
<feature type="region of interest" description="Disordered" evidence="4">
    <location>
        <begin position="139"/>
        <end position="160"/>
    </location>
</feature>
<dbReference type="InterPro" id="IPR044065">
    <property type="entry name" value="ACP_MB"/>
</dbReference>
<keyword evidence="1 2" id="KW-0129">CBS domain</keyword>
<dbReference type="EMBL" id="OBEJ01000001">
    <property type="protein sequence ID" value="SNZ04164.1"/>
    <property type="molecule type" value="Genomic_DNA"/>
</dbReference>
<keyword evidence="3" id="KW-0862">Zinc</keyword>